<dbReference type="RefSeq" id="WP_304120419.1">
    <property type="nucleotide sequence ID" value="NZ_DYZA01000022.1"/>
</dbReference>
<accession>A0A921AUV1</accession>
<keyword evidence="1" id="KW-0175">Coiled coil</keyword>
<feature type="coiled-coil region" evidence="1">
    <location>
        <begin position="84"/>
        <end position="120"/>
    </location>
</feature>
<dbReference type="NCBIfam" id="NF038055">
    <property type="entry name" value="T3SS_SctB_pilot"/>
    <property type="match status" value="1"/>
</dbReference>
<comment type="caution">
    <text evidence="2">The sequence shown here is derived from an EMBL/GenBank/DDBJ whole genome shotgun (WGS) entry which is preliminary data.</text>
</comment>
<feature type="coiled-coil region" evidence="1">
    <location>
        <begin position="237"/>
        <end position="267"/>
    </location>
</feature>
<reference evidence="2" key="1">
    <citation type="journal article" date="2021" name="PeerJ">
        <title>Extensive microbial diversity within the chicken gut microbiome revealed by metagenomics and culture.</title>
        <authorList>
            <person name="Gilroy R."/>
            <person name="Ravi A."/>
            <person name="Getino M."/>
            <person name="Pursley I."/>
            <person name="Horton D.L."/>
            <person name="Alikhan N.F."/>
            <person name="Baker D."/>
            <person name="Gharbi K."/>
            <person name="Hall N."/>
            <person name="Watson M."/>
            <person name="Adriaenssens E.M."/>
            <person name="Foster-Nyarko E."/>
            <person name="Jarju S."/>
            <person name="Secka A."/>
            <person name="Antonio M."/>
            <person name="Oren A."/>
            <person name="Chaudhuri R.R."/>
            <person name="La Ragione R."/>
            <person name="Hildebrand F."/>
            <person name="Pallen M.J."/>
        </authorList>
    </citation>
    <scope>NUCLEOTIDE SEQUENCE</scope>
    <source>
        <strain evidence="2">ChiGjej2B2-19336</strain>
    </source>
</reference>
<reference evidence="2" key="2">
    <citation type="submission" date="2021-09" db="EMBL/GenBank/DDBJ databases">
        <authorList>
            <person name="Gilroy R."/>
        </authorList>
    </citation>
    <scope>NUCLEOTIDE SEQUENCE</scope>
    <source>
        <strain evidence="2">ChiGjej2B2-19336</strain>
    </source>
</reference>
<organism evidence="2 3">
    <name type="scientific">Mailhella massiliensis</name>
    <dbReference type="NCBI Taxonomy" id="1903261"/>
    <lineage>
        <taxon>Bacteria</taxon>
        <taxon>Pseudomonadati</taxon>
        <taxon>Thermodesulfobacteriota</taxon>
        <taxon>Desulfovibrionia</taxon>
        <taxon>Desulfovibrionales</taxon>
        <taxon>Desulfovibrionaceae</taxon>
        <taxon>Mailhella</taxon>
    </lineage>
</organism>
<dbReference type="AlphaFoldDB" id="A0A921AUV1"/>
<evidence type="ECO:0000256" key="1">
    <source>
        <dbReference type="SAM" id="Coils"/>
    </source>
</evidence>
<dbReference type="Proteomes" id="UP000698963">
    <property type="component" value="Unassembled WGS sequence"/>
</dbReference>
<evidence type="ECO:0000313" key="3">
    <source>
        <dbReference type="Proteomes" id="UP000698963"/>
    </source>
</evidence>
<protein>
    <submittedName>
        <fullName evidence="2">Type III secretion system translocon subunit SctB</fullName>
    </submittedName>
</protein>
<proteinExistence type="predicted"/>
<sequence length="288" mass="31080">MSLSVNNLVGFNQTVYDDLKTKYTSATGKTDSDFDNLLISLSKDGTLSFQDVTGEVFDMLPKPLDSIVCPSTIPSFGSTYLALITELSSEERRQNAEMRALQTEEMVDKIQDQADTIRNKAVAQLVTGVITGTLSIAQGAASISITAKGIAANEKTANEAFTKSIDESTGYGTKAIRGERAMNAVLNKANSAANQARQQADLLLNSRVQAFNSMMTGSSGILGSIGQCVSTMYDAELKESEADVERIRAQQQQLESLDESLKALIQKALSTQDTIQQNINQTRTKILG</sequence>
<name>A0A921AUV1_9BACT</name>
<dbReference type="EMBL" id="DYZA01000022">
    <property type="protein sequence ID" value="HJD96232.1"/>
    <property type="molecule type" value="Genomic_DNA"/>
</dbReference>
<evidence type="ECO:0000313" key="2">
    <source>
        <dbReference type="EMBL" id="HJD96232.1"/>
    </source>
</evidence>
<gene>
    <name evidence="2" type="primary">sctB</name>
    <name evidence="2" type="ORF">K8W16_01110</name>
</gene>